<proteinExistence type="inferred from homology"/>
<name>A0A2I1RCE1_9ACTN</name>
<dbReference type="RefSeq" id="WP_101819050.1">
    <property type="nucleotide sequence ID" value="NZ_PKJC01000002.1"/>
</dbReference>
<dbReference type="PIRSF" id="PIRSF000137">
    <property type="entry name" value="Alcohol_oxidase"/>
    <property type="match status" value="1"/>
</dbReference>
<evidence type="ECO:0000256" key="1">
    <source>
        <dbReference type="ARBA" id="ARBA00001974"/>
    </source>
</evidence>
<dbReference type="Pfam" id="PF05199">
    <property type="entry name" value="GMC_oxred_C"/>
    <property type="match status" value="1"/>
</dbReference>
<dbReference type="InterPro" id="IPR007867">
    <property type="entry name" value="GMC_OxRtase_C"/>
</dbReference>
<dbReference type="GO" id="GO:0016614">
    <property type="term" value="F:oxidoreductase activity, acting on CH-OH group of donors"/>
    <property type="evidence" value="ECO:0007669"/>
    <property type="project" value="InterPro"/>
</dbReference>
<comment type="caution">
    <text evidence="7">The sequence shown here is derived from an EMBL/GenBank/DDBJ whole genome shotgun (WGS) entry which is preliminary data.</text>
</comment>
<comment type="similarity">
    <text evidence="2">Belongs to the GMC oxidoreductase family.</text>
</comment>
<dbReference type="SUPFAM" id="SSF51905">
    <property type="entry name" value="FAD/NAD(P)-binding domain"/>
    <property type="match status" value="1"/>
</dbReference>
<feature type="binding site" evidence="5">
    <location>
        <position position="208"/>
    </location>
    <ligand>
        <name>FAD</name>
        <dbReference type="ChEBI" id="CHEBI:57692"/>
    </ligand>
</feature>
<dbReference type="AlphaFoldDB" id="A0A2I1RCE1"/>
<feature type="binding site" evidence="5">
    <location>
        <position position="436"/>
    </location>
    <ligand>
        <name>substrate</name>
    </ligand>
</feature>
<dbReference type="Gene3D" id="3.30.560.10">
    <property type="entry name" value="Glucose Oxidase, domain 3"/>
    <property type="match status" value="1"/>
</dbReference>
<evidence type="ECO:0000256" key="4">
    <source>
        <dbReference type="ARBA" id="ARBA00022827"/>
    </source>
</evidence>
<feature type="domain" description="Glucose-methanol-choline oxidoreductase N-terminal" evidence="6">
    <location>
        <begin position="243"/>
        <end position="257"/>
    </location>
</feature>
<feature type="binding site" evidence="5">
    <location>
        <position position="81"/>
    </location>
    <ligand>
        <name>FAD</name>
        <dbReference type="ChEBI" id="CHEBI:57692"/>
    </ligand>
</feature>
<dbReference type="PROSITE" id="PS00624">
    <property type="entry name" value="GMC_OXRED_2"/>
    <property type="match status" value="1"/>
</dbReference>
<dbReference type="Proteomes" id="UP000234662">
    <property type="component" value="Unassembled WGS sequence"/>
</dbReference>
<dbReference type="GO" id="GO:0050660">
    <property type="term" value="F:flavin adenine dinucleotide binding"/>
    <property type="evidence" value="ECO:0007669"/>
    <property type="project" value="InterPro"/>
</dbReference>
<dbReference type="PANTHER" id="PTHR11552:SF147">
    <property type="entry name" value="CHOLINE DEHYDROGENASE, MITOCHONDRIAL"/>
    <property type="match status" value="1"/>
</dbReference>
<dbReference type="PANTHER" id="PTHR11552">
    <property type="entry name" value="GLUCOSE-METHANOL-CHOLINE GMC OXIDOREDUCTASE"/>
    <property type="match status" value="1"/>
</dbReference>
<keyword evidence="3" id="KW-0285">Flavoprotein</keyword>
<evidence type="ECO:0000256" key="5">
    <source>
        <dbReference type="PIRSR" id="PIRSR000137-2"/>
    </source>
</evidence>
<evidence type="ECO:0000313" key="8">
    <source>
        <dbReference type="Proteomes" id="UP000234662"/>
    </source>
</evidence>
<keyword evidence="4 5" id="KW-0274">FAD</keyword>
<accession>A0A2I1RCE1</accession>
<evidence type="ECO:0000313" key="7">
    <source>
        <dbReference type="EMBL" id="PKZ66800.1"/>
    </source>
</evidence>
<reference evidence="7 8" key="1">
    <citation type="submission" date="2017-12" db="EMBL/GenBank/DDBJ databases">
        <title>Phylogenetic diversity of female urinary microbiome.</title>
        <authorList>
            <person name="Thomas-White K."/>
            <person name="Wolfe A.J."/>
        </authorList>
    </citation>
    <scope>NUCLEOTIDE SEQUENCE [LARGE SCALE GENOMIC DNA]</scope>
    <source>
        <strain evidence="7 8">UMB0777</strain>
    </source>
</reference>
<dbReference type="InterPro" id="IPR000172">
    <property type="entry name" value="GMC_OxRdtase_N"/>
</dbReference>
<dbReference type="SUPFAM" id="SSF54373">
    <property type="entry name" value="FAD-linked reductases, C-terminal domain"/>
    <property type="match status" value="1"/>
</dbReference>
<dbReference type="Gene3D" id="3.50.50.60">
    <property type="entry name" value="FAD/NAD(P)-binding domain"/>
    <property type="match status" value="1"/>
</dbReference>
<organism evidence="7 8">
    <name type="scientific">Gordonia terrae</name>
    <dbReference type="NCBI Taxonomy" id="2055"/>
    <lineage>
        <taxon>Bacteria</taxon>
        <taxon>Bacillati</taxon>
        <taxon>Actinomycetota</taxon>
        <taxon>Actinomycetes</taxon>
        <taxon>Mycobacteriales</taxon>
        <taxon>Gordoniaceae</taxon>
        <taxon>Gordonia</taxon>
    </lineage>
</organism>
<evidence type="ECO:0000259" key="6">
    <source>
        <dbReference type="PROSITE" id="PS00624"/>
    </source>
</evidence>
<dbReference type="InterPro" id="IPR012132">
    <property type="entry name" value="GMC_OxRdtase"/>
</dbReference>
<gene>
    <name evidence="7" type="ORF">CYJ73_03390</name>
</gene>
<dbReference type="Pfam" id="PF00732">
    <property type="entry name" value="GMC_oxred_N"/>
    <property type="match status" value="1"/>
</dbReference>
<sequence length="499" mass="53314">MPTPDVLVLGAGTAGSVVTRRLLDAGLTVTLVEAGGSDTNPAIHDLARVGELWLGPEDWGYFSAPQPRALDRRLHVPRGKVVGGSNQLNGTIWVHGSPWDYDQWAAAGNTGWDWESVSPLFKRLESAQGTDGLIDSVEPDLSPIQQGILDSAVSYGLPLNPDYNSGDQEGVSRMKLNLRDGKRLSTWAAYMRPVLDHPRLTVETRALVDSLIVAGGEVRGVRIIDRDGTRRELSAALVVLCAGAIGSPAVLLRSGIGPADELRAQGIEVSADVPGVGRNLQDHFLVPVIFGTERPVDPPQPFQPVTQTHWFWKSDPTLPVPDTQPINFSVPFYYDEGMTGPASGFTLHAGLIRPLSAGSVTLRDTDPASEPVIDFNLFADERDLAALVRSVRQCREVGRQGPLADEWGAQPVLPGPDVDDSDAALEAWVRRAVNTYHHQAGTCRMGTDPAAVVSPDLRAVGVANLMIADASVMPAVTTGNTNAPTAMIAERAAELIAAS</sequence>
<protein>
    <submittedName>
        <fullName evidence="7">Oxidoreductase</fullName>
    </submittedName>
</protein>
<comment type="cofactor">
    <cofactor evidence="1 5">
        <name>FAD</name>
        <dbReference type="ChEBI" id="CHEBI:57692"/>
    </cofactor>
</comment>
<evidence type="ECO:0000256" key="3">
    <source>
        <dbReference type="ARBA" id="ARBA00022630"/>
    </source>
</evidence>
<dbReference type="InterPro" id="IPR036188">
    <property type="entry name" value="FAD/NAD-bd_sf"/>
</dbReference>
<evidence type="ECO:0000256" key="2">
    <source>
        <dbReference type="ARBA" id="ARBA00010790"/>
    </source>
</evidence>
<dbReference type="EMBL" id="PKJC01000002">
    <property type="protein sequence ID" value="PKZ66800.1"/>
    <property type="molecule type" value="Genomic_DNA"/>
</dbReference>